<sequence length="340" mass="36796">MAFKIAFGNKACQRILLKAGYGAAVKTHGLLIALQQTRRQHHVADAQRGNQAFGEGVHVDYAALRILRVQRQDKATGVTEFAVVIIFNYIALADTVNPFKQLQPACYGHDNTGREMVGWGKMYYVGTAFLQLVNHQAVVINGDVLPGIAEAGGDGGEFFIARFFDGEGAGMAEHLQQAAVKIFRTGADDNLRRINLHSAVMCQIVGNSLTQFVDALVGNGFEQLFVVHGKCFAHQACPCSEWEVLQADAVSLEVGKVFALRCLRQHRCCSLAAHAVAADVFYEVAFLFARGDVAFYRQLGVGVGHGDDAHAQMLCQRALGGQAFACLQPAADDILTDALV</sequence>
<dbReference type="Proteomes" id="UP000004923">
    <property type="component" value="Unassembled WGS sequence"/>
</dbReference>
<keyword evidence="2" id="KW-1185">Reference proteome</keyword>
<protein>
    <submittedName>
        <fullName evidence="1">Uncharacterized protein</fullName>
    </submittedName>
</protein>
<gene>
    <name evidence="1" type="ORF">HMPREF9443_01842</name>
</gene>
<dbReference type="HOGENOM" id="CLU_815993_0_0_9"/>
<reference evidence="1 2" key="1">
    <citation type="submission" date="2011-01" db="EMBL/GenBank/DDBJ databases">
        <authorList>
            <person name="Weinstock G."/>
            <person name="Sodergren E."/>
            <person name="Clifton S."/>
            <person name="Fulton L."/>
            <person name="Fulton B."/>
            <person name="Courtney L."/>
            <person name="Fronick C."/>
            <person name="Harrison M."/>
            <person name="Strong C."/>
            <person name="Farmer C."/>
            <person name="Delahaunty K."/>
            <person name="Markovic C."/>
            <person name="Hall O."/>
            <person name="Minx P."/>
            <person name="Tomlinson C."/>
            <person name="Mitreva M."/>
            <person name="Hou S."/>
            <person name="Chen J."/>
            <person name="Wollam A."/>
            <person name="Pepin K.H."/>
            <person name="Johnson M."/>
            <person name="Bhonagiri V."/>
            <person name="Zhang X."/>
            <person name="Suruliraj S."/>
            <person name="Warren W."/>
            <person name="Chinwalla A."/>
            <person name="Mardis E.R."/>
            <person name="Wilson R.K."/>
        </authorList>
    </citation>
    <scope>NUCLEOTIDE SEQUENCE [LARGE SCALE GENOMIC DNA]</scope>
    <source>
        <strain evidence="1 2">YIT 12067</strain>
    </source>
</reference>
<proteinExistence type="predicted"/>
<name>E8LG44_9FIRM</name>
<accession>E8LG44</accession>
<evidence type="ECO:0000313" key="2">
    <source>
        <dbReference type="Proteomes" id="UP000004923"/>
    </source>
</evidence>
<evidence type="ECO:0000313" key="1">
    <source>
        <dbReference type="EMBL" id="EFY04163.1"/>
    </source>
</evidence>
<organism evidence="1 2">
    <name type="scientific">Phascolarctobacterium succinatutens YIT 12067</name>
    <dbReference type="NCBI Taxonomy" id="626939"/>
    <lineage>
        <taxon>Bacteria</taxon>
        <taxon>Bacillati</taxon>
        <taxon>Bacillota</taxon>
        <taxon>Negativicutes</taxon>
        <taxon>Acidaminococcales</taxon>
        <taxon>Acidaminococcaceae</taxon>
        <taxon>Phascolarctobacterium</taxon>
    </lineage>
</organism>
<dbReference type="AlphaFoldDB" id="E8LG44"/>
<comment type="caution">
    <text evidence="1">The sequence shown here is derived from an EMBL/GenBank/DDBJ whole genome shotgun (WGS) entry which is preliminary data.</text>
</comment>
<dbReference type="EMBL" id="AEVN01000100">
    <property type="protein sequence ID" value="EFY04163.1"/>
    <property type="molecule type" value="Genomic_DNA"/>
</dbReference>